<feature type="compositionally biased region" description="Basic and acidic residues" evidence="1">
    <location>
        <begin position="41"/>
        <end position="52"/>
    </location>
</feature>
<dbReference type="InterPro" id="IPR009719">
    <property type="entry name" value="GIP1_N"/>
</dbReference>
<dbReference type="Proteomes" id="UP001552299">
    <property type="component" value="Unassembled WGS sequence"/>
</dbReference>
<feature type="domain" description="GBF-interacting protein 1 N-terminal" evidence="2">
    <location>
        <begin position="71"/>
        <end position="129"/>
    </location>
</feature>
<organism evidence="3 4">
    <name type="scientific">Dendrobium thyrsiflorum</name>
    <name type="common">Pinecone-like raceme dendrobium</name>
    <name type="synonym">Orchid</name>
    <dbReference type="NCBI Taxonomy" id="117978"/>
    <lineage>
        <taxon>Eukaryota</taxon>
        <taxon>Viridiplantae</taxon>
        <taxon>Streptophyta</taxon>
        <taxon>Embryophyta</taxon>
        <taxon>Tracheophyta</taxon>
        <taxon>Spermatophyta</taxon>
        <taxon>Magnoliopsida</taxon>
        <taxon>Liliopsida</taxon>
        <taxon>Asparagales</taxon>
        <taxon>Orchidaceae</taxon>
        <taxon>Epidendroideae</taxon>
        <taxon>Malaxideae</taxon>
        <taxon>Dendrobiinae</taxon>
        <taxon>Dendrobium</taxon>
    </lineage>
</organism>
<feature type="compositionally biased region" description="Polar residues" evidence="1">
    <location>
        <begin position="262"/>
        <end position="283"/>
    </location>
</feature>
<proteinExistence type="predicted"/>
<gene>
    <name evidence="3" type="ORF">M5K25_005399</name>
</gene>
<comment type="caution">
    <text evidence="3">The sequence shown here is derived from an EMBL/GenBank/DDBJ whole genome shotgun (WGS) entry which is preliminary data.</text>
</comment>
<evidence type="ECO:0000259" key="2">
    <source>
        <dbReference type="Pfam" id="PF06972"/>
    </source>
</evidence>
<keyword evidence="4" id="KW-1185">Reference proteome</keyword>
<accession>A0ABD0VPV4</accession>
<evidence type="ECO:0000313" key="4">
    <source>
        <dbReference type="Proteomes" id="UP001552299"/>
    </source>
</evidence>
<evidence type="ECO:0000313" key="3">
    <source>
        <dbReference type="EMBL" id="KAL0924561.1"/>
    </source>
</evidence>
<name>A0ABD0VPV4_DENTH</name>
<feature type="compositionally biased region" description="Basic and acidic residues" evidence="1">
    <location>
        <begin position="398"/>
        <end position="416"/>
    </location>
</feature>
<feature type="compositionally biased region" description="Gly residues" evidence="1">
    <location>
        <begin position="53"/>
        <end position="62"/>
    </location>
</feature>
<reference evidence="3 4" key="1">
    <citation type="journal article" date="2024" name="Plant Biotechnol. J.">
        <title>Dendrobium thyrsiflorum genome and its molecular insights into genes involved in important horticultural traits.</title>
        <authorList>
            <person name="Chen B."/>
            <person name="Wang J.Y."/>
            <person name="Zheng P.J."/>
            <person name="Li K.L."/>
            <person name="Liang Y.M."/>
            <person name="Chen X.F."/>
            <person name="Zhang C."/>
            <person name="Zhao X."/>
            <person name="He X."/>
            <person name="Zhang G.Q."/>
            <person name="Liu Z.J."/>
            <person name="Xu Q."/>
        </authorList>
    </citation>
    <scope>NUCLEOTIDE SEQUENCE [LARGE SCALE GENOMIC DNA]</scope>
    <source>
        <strain evidence="3">GZMU011</strain>
    </source>
</reference>
<dbReference type="PANTHER" id="PTHR46445">
    <property type="entry name" value="RNA POLYMERASE II DEGRADATION FACTOR-LIKE PROTEIN (DUF1296)"/>
    <property type="match status" value="1"/>
</dbReference>
<dbReference type="Pfam" id="PF06972">
    <property type="entry name" value="GIP1_N"/>
    <property type="match status" value="1"/>
</dbReference>
<feature type="compositionally biased region" description="Basic and acidic residues" evidence="1">
    <location>
        <begin position="1"/>
        <end position="13"/>
    </location>
</feature>
<feature type="region of interest" description="Disordered" evidence="1">
    <location>
        <begin position="41"/>
        <end position="66"/>
    </location>
</feature>
<dbReference type="SUPFAM" id="SSF46934">
    <property type="entry name" value="UBA-like"/>
    <property type="match status" value="1"/>
</dbReference>
<dbReference type="AlphaFoldDB" id="A0ABD0VPV4"/>
<evidence type="ECO:0000256" key="1">
    <source>
        <dbReference type="SAM" id="MobiDB-lite"/>
    </source>
</evidence>
<feature type="region of interest" description="Disordered" evidence="1">
    <location>
        <begin position="111"/>
        <end position="201"/>
    </location>
</feature>
<feature type="compositionally biased region" description="Low complexity" evidence="1">
    <location>
        <begin position="186"/>
        <end position="201"/>
    </location>
</feature>
<feature type="compositionally biased region" description="Polar residues" evidence="1">
    <location>
        <begin position="334"/>
        <end position="343"/>
    </location>
</feature>
<feature type="region of interest" description="Disordered" evidence="1">
    <location>
        <begin position="261"/>
        <end position="345"/>
    </location>
</feature>
<dbReference type="InterPro" id="IPR009060">
    <property type="entry name" value="UBA-like_sf"/>
</dbReference>
<feature type="compositionally biased region" description="Basic and acidic residues" evidence="1">
    <location>
        <begin position="116"/>
        <end position="138"/>
    </location>
</feature>
<sequence>MVSQDGGRKEGFRRFRVSASASASASVGEGGVWILGAIRGGDKKGKRNDRMDGGGGAGGSRGDGTVATTGIPAGARKMVQSLKEIVNLPDQEIYGTLKECGMDPSEAVQRLLSQDSFHEVKSKRDKKKEMKELPDSRSRTTNNTSGRGIRGMSDRVPRSSSIQSSSNGYYEGSRAKAVQKKEDGAGSVSSSSNMGSSSSVSRKATIISENASSENLWQGIGSADGSSLHSQPSSGYQQTWAGMPGHFSMADIVKMGRPQGKLSASSTVAGNSSHFSHNHITSDTSDKYLVNPVRPSELDQRGHCSHVPHQPVEDIDIDPGTTRNEHVPDDGWPSVNQPNSGTASDILETSGAAISYSDPSKVELVVDEAQLHETSNEDEITELDQCSNSDSLPESESISDREIQVNSSEDKSKLDDGSLQNMSAYLSQRHLFEQQVDDVNVEISSAAANLQNLRLQKDGLTAPSLEDNPAVIIPRHLQVTNADCSHLSFGSFGSGIGTSFSGSLQPKPLHDNSEIANVADDAPSLAHSEARNSSYYENDELKSQINEDARAGMNTVNYDMPSASEPELIRDDAVNTTHELQYNFPSLSGYGTSTSAQHSATAFSHPQTNLQMQNFASLSTLMQPYTSSLPSSLLAPTLQPLRDIDLPFSSLLATQSLSTKHSATTSISGSSISIPEQKPSVFSNLQQVPQSSSSSNLPAGHAIPQHLHINPYSQATLPLGPFPNVISYPFLPQSYTYLPSAAFPQAYTNNGPFHQSTSAVHNAGLKYTLPQYKSSLSVTSLPQPASVASAYGNYNGSTNVPGNFVLNPSTTSTSTTLGFDEALSSHLQQNESSPIWVHNGNSRTMSPLPPNTFYGFQGQNQLNNFRQAQQSAHYGPMGYLNLYQNHQLGGQAQEHQQNPGEVNLNSSQGNSSQPSHQIWQHGY</sequence>
<dbReference type="EMBL" id="JANQDX010000005">
    <property type="protein sequence ID" value="KAL0924561.1"/>
    <property type="molecule type" value="Genomic_DNA"/>
</dbReference>
<dbReference type="PANTHER" id="PTHR46445:SF3">
    <property type="entry name" value="RNA POLYMERASE II DEGRADATION FACTOR-LIKE PROTEIN (DUF1296)-RELATED"/>
    <property type="match status" value="1"/>
</dbReference>
<feature type="region of interest" description="Disordered" evidence="1">
    <location>
        <begin position="890"/>
        <end position="923"/>
    </location>
</feature>
<feature type="compositionally biased region" description="Polar residues" evidence="1">
    <location>
        <begin position="384"/>
        <end position="396"/>
    </location>
</feature>
<feature type="region of interest" description="Disordered" evidence="1">
    <location>
        <begin position="1"/>
        <end position="25"/>
    </location>
</feature>
<protein>
    <recommendedName>
        <fullName evidence="2">GBF-interacting protein 1 N-terminal domain-containing protein</fullName>
    </recommendedName>
</protein>
<feature type="region of interest" description="Disordered" evidence="1">
    <location>
        <begin position="383"/>
        <end position="416"/>
    </location>
</feature>